<dbReference type="InterPro" id="IPR029058">
    <property type="entry name" value="AB_hydrolase_fold"/>
</dbReference>
<proteinExistence type="predicted"/>
<dbReference type="Proteomes" id="UP000182658">
    <property type="component" value="Unassembled WGS sequence"/>
</dbReference>
<keyword evidence="4" id="KW-0677">Repeat</keyword>
<dbReference type="PANTHER" id="PTHR48182:SF2">
    <property type="entry name" value="PROTEIN SERAC1"/>
    <property type="match status" value="1"/>
</dbReference>
<evidence type="ECO:0000256" key="3">
    <source>
        <dbReference type="ARBA" id="ARBA00004370"/>
    </source>
</evidence>
<evidence type="ECO:0000256" key="4">
    <source>
        <dbReference type="ARBA" id="ARBA00022737"/>
    </source>
</evidence>
<dbReference type="Gene3D" id="3.40.50.1820">
    <property type="entry name" value="alpha/beta hydrolase"/>
    <property type="match status" value="1"/>
</dbReference>
<protein>
    <recommendedName>
        <fullName evidence="8">Nephrocystin 3-like N-terminal domain-containing protein</fullName>
    </recommendedName>
</protein>
<organism evidence="9 10">
    <name type="scientific">Coniochaeta ligniaria NRRL 30616</name>
    <dbReference type="NCBI Taxonomy" id="1408157"/>
    <lineage>
        <taxon>Eukaryota</taxon>
        <taxon>Fungi</taxon>
        <taxon>Dikarya</taxon>
        <taxon>Ascomycota</taxon>
        <taxon>Pezizomycotina</taxon>
        <taxon>Sordariomycetes</taxon>
        <taxon>Sordariomycetidae</taxon>
        <taxon>Coniochaetales</taxon>
        <taxon>Coniochaetaceae</taxon>
        <taxon>Coniochaeta</taxon>
    </lineage>
</organism>
<name>A0A1J7I6F6_9PEZI</name>
<sequence>MSAIAPTGLTVLHEPPQGQPVDVDILFVHGLQGHPERTWLSEGEPQPKTGRTSTLSPLKALFKHRGRSKSPISNLRNEDNSVYWPRDLLPALCPTSRIMTFGYDTMATKGYVPADKGSIFSHARDLLYELERNRPRGRYLIFVAHSLGGILVKEVLRRSENSSEESIRDIIDYTVAVVFMGTPHRGSPDFASPADVARRVAQTVLRMDTNPAVLRALGLDSPELELCRESFITQWRTREFIVKTFQESHGIVGVNVVPDTSSSLDDPREHAETLPADHMGMCRFSGAEDPKWRKVGPELQRLSRVRRAFEHACETSLAFPELSHRQEAITDPLQNTCDWVFQSDTYRSWVSRTNPRTLGGFLWLKGKPGSGKSTLMKEGVKRMTFHGDGTGARVVIAPFFFNARGSHLERSPLGMLRALCYHLLRQDEHFRTHLANHYQAKSQLDEGKWEPREDELRHLVTTGFRTRHLLAMVRVVFFIEGPRAGRLPVIGIRHDLTGSGD</sequence>
<accession>A0A1J7I6F6</accession>
<dbReference type="InterPro" id="IPR052374">
    <property type="entry name" value="SERAC1"/>
</dbReference>
<keyword evidence="10" id="KW-1185">Reference proteome</keyword>
<dbReference type="InParanoid" id="A0A1J7I6F6"/>
<keyword evidence="7" id="KW-0472">Membrane</keyword>
<evidence type="ECO:0000256" key="7">
    <source>
        <dbReference type="ARBA" id="ARBA00023136"/>
    </source>
</evidence>
<feature type="domain" description="Nephrocystin 3-like N-terminal" evidence="8">
    <location>
        <begin position="335"/>
        <end position="458"/>
    </location>
</feature>
<dbReference type="PANTHER" id="PTHR48182">
    <property type="entry name" value="PROTEIN SERAC1"/>
    <property type="match status" value="1"/>
</dbReference>
<dbReference type="Pfam" id="PF24883">
    <property type="entry name" value="NPHP3_N"/>
    <property type="match status" value="1"/>
</dbReference>
<evidence type="ECO:0000259" key="8">
    <source>
        <dbReference type="Pfam" id="PF24883"/>
    </source>
</evidence>
<evidence type="ECO:0000313" key="9">
    <source>
        <dbReference type="EMBL" id="OIW22955.1"/>
    </source>
</evidence>
<evidence type="ECO:0000256" key="2">
    <source>
        <dbReference type="ARBA" id="ARBA00004240"/>
    </source>
</evidence>
<dbReference type="OrthoDB" id="7464126at2759"/>
<gene>
    <name evidence="9" type="ORF">CONLIGDRAFT_687035</name>
</gene>
<dbReference type="GO" id="GO:0005739">
    <property type="term" value="C:mitochondrion"/>
    <property type="evidence" value="ECO:0007669"/>
    <property type="project" value="UniProtKB-SubCell"/>
</dbReference>
<comment type="subcellular location">
    <subcellularLocation>
        <location evidence="2">Endoplasmic reticulum</location>
    </subcellularLocation>
    <subcellularLocation>
        <location evidence="3">Membrane</location>
    </subcellularLocation>
    <subcellularLocation>
        <location evidence="1">Mitochondrion</location>
    </subcellularLocation>
</comment>
<keyword evidence="6" id="KW-0496">Mitochondrion</keyword>
<evidence type="ECO:0000256" key="6">
    <source>
        <dbReference type="ARBA" id="ARBA00023128"/>
    </source>
</evidence>
<evidence type="ECO:0000256" key="5">
    <source>
        <dbReference type="ARBA" id="ARBA00022824"/>
    </source>
</evidence>
<dbReference type="GO" id="GO:0005783">
    <property type="term" value="C:endoplasmic reticulum"/>
    <property type="evidence" value="ECO:0007669"/>
    <property type="project" value="UniProtKB-SubCell"/>
</dbReference>
<dbReference type="InterPro" id="IPR056884">
    <property type="entry name" value="NPHP3-like_N"/>
</dbReference>
<dbReference type="SUPFAM" id="SSF53474">
    <property type="entry name" value="alpha/beta-Hydrolases"/>
    <property type="match status" value="1"/>
</dbReference>
<dbReference type="AlphaFoldDB" id="A0A1J7I6F6"/>
<dbReference type="GO" id="GO:0016020">
    <property type="term" value="C:membrane"/>
    <property type="evidence" value="ECO:0007669"/>
    <property type="project" value="UniProtKB-SubCell"/>
</dbReference>
<evidence type="ECO:0000313" key="10">
    <source>
        <dbReference type="Proteomes" id="UP000182658"/>
    </source>
</evidence>
<evidence type="ECO:0000256" key="1">
    <source>
        <dbReference type="ARBA" id="ARBA00004173"/>
    </source>
</evidence>
<keyword evidence="5" id="KW-0256">Endoplasmic reticulum</keyword>
<reference evidence="9 10" key="1">
    <citation type="submission" date="2016-10" db="EMBL/GenBank/DDBJ databases">
        <title>Draft genome sequence of Coniochaeta ligniaria NRRL30616, a lignocellulolytic fungus for bioabatement of inhibitors in plant biomass hydrolysates.</title>
        <authorList>
            <consortium name="DOE Joint Genome Institute"/>
            <person name="Jimenez D.J."/>
            <person name="Hector R.E."/>
            <person name="Riley R."/>
            <person name="Sun H."/>
            <person name="Grigoriev I.V."/>
            <person name="Van Elsas J.D."/>
            <person name="Nichols N.N."/>
        </authorList>
    </citation>
    <scope>NUCLEOTIDE SEQUENCE [LARGE SCALE GENOMIC DNA]</scope>
    <source>
        <strain evidence="9 10">NRRL 30616</strain>
    </source>
</reference>
<dbReference type="EMBL" id="KV875109">
    <property type="protein sequence ID" value="OIW22955.1"/>
    <property type="molecule type" value="Genomic_DNA"/>
</dbReference>